<dbReference type="EMBL" id="JANFZH010000026">
    <property type="protein sequence ID" value="MCQ4840570.1"/>
    <property type="molecule type" value="Genomic_DNA"/>
</dbReference>
<dbReference type="RefSeq" id="WP_066863334.1">
    <property type="nucleotide sequence ID" value="NZ_CABKVV010000013.1"/>
</dbReference>
<gene>
    <name evidence="2" type="ORF">NE695_11680</name>
</gene>
<organism evidence="2 3">
    <name type="scientific">Neglectibacter timonensis</name>
    <dbReference type="NCBI Taxonomy" id="1776382"/>
    <lineage>
        <taxon>Bacteria</taxon>
        <taxon>Bacillati</taxon>
        <taxon>Bacillota</taxon>
        <taxon>Clostridia</taxon>
        <taxon>Eubacteriales</taxon>
        <taxon>Oscillospiraceae</taxon>
        <taxon>Neglectibacter</taxon>
    </lineage>
</organism>
<protein>
    <recommendedName>
        <fullName evidence="1">Phosphoribulokinase/uridine kinase domain-containing protein</fullName>
    </recommendedName>
</protein>
<name>A0ABT1S206_9FIRM</name>
<dbReference type="GeneID" id="90532220"/>
<feature type="domain" description="Phosphoribulokinase/uridine kinase" evidence="1">
    <location>
        <begin position="86"/>
        <end position="167"/>
    </location>
</feature>
<reference evidence="2 3" key="1">
    <citation type="submission" date="2022-06" db="EMBL/GenBank/DDBJ databases">
        <title>Isolation of gut microbiota from human fecal samples.</title>
        <authorList>
            <person name="Pamer E.G."/>
            <person name="Barat B."/>
            <person name="Waligurski E."/>
            <person name="Medina S."/>
            <person name="Paddock L."/>
            <person name="Mostad J."/>
        </authorList>
    </citation>
    <scope>NUCLEOTIDE SEQUENCE [LARGE SCALE GENOMIC DNA]</scope>
    <source>
        <strain evidence="2 3">DFI.9.73</strain>
    </source>
</reference>
<dbReference type="PRINTS" id="PR00988">
    <property type="entry name" value="URIDINKINASE"/>
</dbReference>
<dbReference type="Proteomes" id="UP001524473">
    <property type="component" value="Unassembled WGS sequence"/>
</dbReference>
<dbReference type="PANTHER" id="PTHR10285">
    <property type="entry name" value="URIDINE KINASE"/>
    <property type="match status" value="1"/>
</dbReference>
<dbReference type="SUPFAM" id="SSF52540">
    <property type="entry name" value="P-loop containing nucleoside triphosphate hydrolases"/>
    <property type="match status" value="1"/>
</dbReference>
<dbReference type="Pfam" id="PF00485">
    <property type="entry name" value="PRK"/>
    <property type="match status" value="1"/>
</dbReference>
<comment type="caution">
    <text evidence="2">The sequence shown here is derived from an EMBL/GenBank/DDBJ whole genome shotgun (WGS) entry which is preliminary data.</text>
</comment>
<accession>A0ABT1S206</accession>
<dbReference type="Gene3D" id="3.40.50.300">
    <property type="entry name" value="P-loop containing nucleotide triphosphate hydrolases"/>
    <property type="match status" value="2"/>
</dbReference>
<dbReference type="InterPro" id="IPR027417">
    <property type="entry name" value="P-loop_NTPase"/>
</dbReference>
<sequence length="194" mass="22008">MARKPYVVAVAGGTCSGKSTLSDRLGELLGGAHKTLVLHMDSYFKKEPPMVIAPITRKEYVEHNSPDTLELPHFYADFAQAAAEGSEFDLIIVEGLFALYLDEIRERANLKIFVDLESDERLVRRISKHMGWGQSFEQVTERYLDTVRFRHNELIEPTRWHADLVINGTLDANKGTEIAACYLQNRLQAQNEAE</sequence>
<proteinExistence type="predicted"/>
<keyword evidence="3" id="KW-1185">Reference proteome</keyword>
<evidence type="ECO:0000259" key="1">
    <source>
        <dbReference type="Pfam" id="PF00485"/>
    </source>
</evidence>
<dbReference type="InterPro" id="IPR006083">
    <property type="entry name" value="PRK/URK"/>
</dbReference>
<evidence type="ECO:0000313" key="3">
    <source>
        <dbReference type="Proteomes" id="UP001524473"/>
    </source>
</evidence>
<evidence type="ECO:0000313" key="2">
    <source>
        <dbReference type="EMBL" id="MCQ4840570.1"/>
    </source>
</evidence>